<dbReference type="RefSeq" id="XP_035489102.1">
    <property type="nucleotide sequence ID" value="XM_035633209.2"/>
</dbReference>
<evidence type="ECO:0000256" key="8">
    <source>
        <dbReference type="PROSITE-ProRule" id="PRU00206"/>
    </source>
</evidence>
<feature type="signal peptide" evidence="9">
    <location>
        <begin position="1"/>
        <end position="20"/>
    </location>
</feature>
<proteinExistence type="predicted"/>
<dbReference type="PROSITE" id="PS50050">
    <property type="entry name" value="TNFR_NGFR_2"/>
    <property type="match status" value="1"/>
</dbReference>
<dbReference type="Proteomes" id="UP000694558">
    <property type="component" value="Chromosome 1"/>
</dbReference>
<dbReference type="Ensembl" id="ENSSMAT00000005480.2">
    <property type="protein sequence ID" value="ENSSMAP00000005405.2"/>
    <property type="gene ID" value="ENSSMAG00000003338.2"/>
</dbReference>
<protein>
    <recommendedName>
        <fullName evidence="10">TNFR-Cys domain-containing protein</fullName>
    </recommendedName>
</protein>
<evidence type="ECO:0000313" key="12">
    <source>
        <dbReference type="Proteomes" id="UP000694558"/>
    </source>
</evidence>
<dbReference type="PANTHER" id="PTHR23097">
    <property type="entry name" value="TUMOR NECROSIS FACTOR RECEPTOR SUPERFAMILY MEMBER"/>
    <property type="match status" value="1"/>
</dbReference>
<dbReference type="GO" id="GO:0005576">
    <property type="term" value="C:extracellular region"/>
    <property type="evidence" value="ECO:0007669"/>
    <property type="project" value="UniProtKB-SubCell"/>
</dbReference>
<dbReference type="OrthoDB" id="9990004at2759"/>
<comment type="caution">
    <text evidence="8">Lacks conserved residue(s) required for the propagation of feature annotation.</text>
</comment>
<feature type="disulfide bond" evidence="8">
    <location>
        <begin position="69"/>
        <end position="84"/>
    </location>
</feature>
<dbReference type="Pfam" id="PF21733">
    <property type="entry name" value="Death_3"/>
    <property type="match status" value="1"/>
</dbReference>
<keyword evidence="2" id="KW-0964">Secreted</keyword>
<dbReference type="InterPro" id="IPR001368">
    <property type="entry name" value="TNFR/NGFR_Cys_rich_reg"/>
</dbReference>
<accession>A0A8D2ZP89</accession>
<feature type="chain" id="PRO_5034608517" description="TNFR-Cys domain-containing protein" evidence="9">
    <location>
        <begin position="21"/>
        <end position="291"/>
    </location>
</feature>
<comment type="subcellular location">
    <subcellularLocation>
        <location evidence="1">Secreted</location>
    </subcellularLocation>
</comment>
<dbReference type="GO" id="GO:0006915">
    <property type="term" value="P:apoptotic process"/>
    <property type="evidence" value="ECO:0007669"/>
    <property type="project" value="UniProtKB-KW"/>
</dbReference>
<dbReference type="PANTHER" id="PTHR23097:SF90">
    <property type="entry name" value="TUMOR NECROSIS FACTOR RECEPTOR SUPERFAMILY MEMBER 11B"/>
    <property type="match status" value="1"/>
</dbReference>
<evidence type="ECO:0000256" key="6">
    <source>
        <dbReference type="ARBA" id="ARBA00023157"/>
    </source>
</evidence>
<feature type="disulfide bond" evidence="8">
    <location>
        <begin position="91"/>
        <end position="109"/>
    </location>
</feature>
<evidence type="ECO:0000313" key="11">
    <source>
        <dbReference type="Ensembl" id="ENSSMAP00000005405.2"/>
    </source>
</evidence>
<evidence type="ECO:0000259" key="10">
    <source>
        <dbReference type="PROSITE" id="PS50050"/>
    </source>
</evidence>
<feature type="repeat" description="TNFR-Cys" evidence="8">
    <location>
        <begin position="68"/>
        <end position="109"/>
    </location>
</feature>
<dbReference type="InterPro" id="IPR052459">
    <property type="entry name" value="TNFRSF_decoy_receptor"/>
</dbReference>
<keyword evidence="7" id="KW-0325">Glycoprotein</keyword>
<dbReference type="AlphaFoldDB" id="A0A8D2ZP89"/>
<dbReference type="SMART" id="SM00208">
    <property type="entry name" value="TNFR"/>
    <property type="match status" value="4"/>
</dbReference>
<dbReference type="Pfam" id="PF00020">
    <property type="entry name" value="TNFR_c6"/>
    <property type="match status" value="2"/>
</dbReference>
<reference evidence="11" key="2">
    <citation type="submission" date="2025-08" db="UniProtKB">
        <authorList>
            <consortium name="Ensembl"/>
        </authorList>
    </citation>
    <scope>IDENTIFICATION</scope>
</reference>
<dbReference type="GeneID" id="118310334"/>
<dbReference type="SUPFAM" id="SSF57586">
    <property type="entry name" value="TNF receptor-like"/>
    <property type="match status" value="2"/>
</dbReference>
<evidence type="ECO:0000256" key="9">
    <source>
        <dbReference type="SAM" id="SignalP"/>
    </source>
</evidence>
<dbReference type="KEGG" id="smau:118310334"/>
<feature type="domain" description="TNFR-Cys" evidence="10">
    <location>
        <begin position="68"/>
        <end position="109"/>
    </location>
</feature>
<evidence type="ECO:0000256" key="5">
    <source>
        <dbReference type="ARBA" id="ARBA00022737"/>
    </source>
</evidence>
<evidence type="ECO:0000256" key="4">
    <source>
        <dbReference type="ARBA" id="ARBA00022729"/>
    </source>
</evidence>
<reference evidence="11" key="1">
    <citation type="submission" date="2023-05" db="EMBL/GenBank/DDBJ databases">
        <title>High-quality long-read genome of Scophthalmus maximus.</title>
        <authorList>
            <person name="Lien S."/>
            <person name="Martinez P."/>
        </authorList>
    </citation>
    <scope>NUCLEOTIDE SEQUENCE [LARGE SCALE GENOMIC DNA]</scope>
</reference>
<evidence type="ECO:0000256" key="3">
    <source>
        <dbReference type="ARBA" id="ARBA00022703"/>
    </source>
</evidence>
<dbReference type="Gene3D" id="2.10.50.10">
    <property type="entry name" value="Tumor Necrosis Factor Receptor, subunit A, domain 2"/>
    <property type="match status" value="3"/>
</dbReference>
<dbReference type="InterPro" id="IPR048522">
    <property type="entry name" value="Death_3_fish"/>
</dbReference>
<name>A0A8D2ZP89_SCOMX</name>
<evidence type="ECO:0000256" key="7">
    <source>
        <dbReference type="ARBA" id="ARBA00023180"/>
    </source>
</evidence>
<evidence type="ECO:0000256" key="2">
    <source>
        <dbReference type="ARBA" id="ARBA00022525"/>
    </source>
</evidence>
<keyword evidence="5" id="KW-0677">Repeat</keyword>
<dbReference type="GeneTree" id="ENSGT00940000162635"/>
<keyword evidence="3" id="KW-0053">Apoptosis</keyword>
<keyword evidence="4 9" id="KW-0732">Signal</keyword>
<evidence type="ECO:0000256" key="1">
    <source>
        <dbReference type="ARBA" id="ARBA00004613"/>
    </source>
</evidence>
<gene>
    <name evidence="11" type="primary">LOC118310334</name>
</gene>
<keyword evidence="6 8" id="KW-1015">Disulfide bond</keyword>
<sequence>MHIISMLLLPALFLLSGVLCAVPVAVESVPTFEFRNQLTGEILTCAKCPPGTHMTAHCTASTPTGCAPCRSEHFTELWNYLPRCLYCNNICSENQEVETECSPMSNRVCRCTDGFYWANDFCVRHSECEPGQGVQAKGTSQTNTVCEPCSNDSFSSSSFALETCVKHQECASGKTELLPGSVYHDTVCGTCEELANGGETLRTFLSGFLAMHRMRVAKMKRFVTRYIDKSVPRQRGPLLLQIRAWLAQAPEEQLRKLPQMLQMSQLSSMAEKLQKRLLEIKLQSLGCSLCI</sequence>
<organism evidence="11 12">
    <name type="scientific">Scophthalmus maximus</name>
    <name type="common">Turbot</name>
    <name type="synonym">Psetta maxima</name>
    <dbReference type="NCBI Taxonomy" id="52904"/>
    <lineage>
        <taxon>Eukaryota</taxon>
        <taxon>Metazoa</taxon>
        <taxon>Chordata</taxon>
        <taxon>Craniata</taxon>
        <taxon>Vertebrata</taxon>
        <taxon>Euteleostomi</taxon>
        <taxon>Actinopterygii</taxon>
        <taxon>Neopterygii</taxon>
        <taxon>Teleostei</taxon>
        <taxon>Neoteleostei</taxon>
        <taxon>Acanthomorphata</taxon>
        <taxon>Carangaria</taxon>
        <taxon>Pleuronectiformes</taxon>
        <taxon>Pleuronectoidei</taxon>
        <taxon>Scophthalmidae</taxon>
        <taxon>Scophthalmus</taxon>
    </lineage>
</organism>